<proteinExistence type="predicted"/>
<reference evidence="2" key="1">
    <citation type="submission" date="2019-05" db="EMBL/GenBank/DDBJ databases">
        <title>The de novo reference genome and transcriptome assemblies of the wild tomato species Solanum chilense.</title>
        <authorList>
            <person name="Stam R."/>
            <person name="Nosenko T."/>
            <person name="Hoerger A.C."/>
            <person name="Stephan W."/>
            <person name="Seidel M.A."/>
            <person name="Kuhn J.M.M."/>
            <person name="Haberer G."/>
            <person name="Tellier A."/>
        </authorList>
    </citation>
    <scope>NUCLEOTIDE SEQUENCE</scope>
    <source>
        <tissue evidence="2">Mature leaves</tissue>
    </source>
</reference>
<protein>
    <submittedName>
        <fullName evidence="2">Uncharacterized protein</fullName>
    </submittedName>
</protein>
<accession>A0A6N2AMB8</accession>
<comment type="caution">
    <text evidence="2">The sequence shown here is derived from an EMBL/GenBank/DDBJ whole genome shotgun (WGS) entry which is preliminary data.</text>
</comment>
<feature type="region of interest" description="Disordered" evidence="1">
    <location>
        <begin position="163"/>
        <end position="192"/>
    </location>
</feature>
<feature type="compositionally biased region" description="Basic and acidic residues" evidence="1">
    <location>
        <begin position="50"/>
        <end position="68"/>
    </location>
</feature>
<gene>
    <name evidence="2" type="ORF">EJD97_012277</name>
</gene>
<feature type="compositionally biased region" description="Acidic residues" evidence="1">
    <location>
        <begin position="279"/>
        <end position="290"/>
    </location>
</feature>
<dbReference type="AlphaFoldDB" id="A0A6N2AMB8"/>
<feature type="region of interest" description="Disordered" evidence="1">
    <location>
        <begin position="224"/>
        <end position="358"/>
    </location>
</feature>
<feature type="compositionally biased region" description="Basic and acidic residues" evidence="1">
    <location>
        <begin position="179"/>
        <end position="190"/>
    </location>
</feature>
<name>A0A6N2AMB8_SOLCI</name>
<dbReference type="EMBL" id="RXGB01031314">
    <property type="protein sequence ID" value="TMW81063.1"/>
    <property type="molecule type" value="Genomic_DNA"/>
</dbReference>
<evidence type="ECO:0000256" key="1">
    <source>
        <dbReference type="SAM" id="MobiDB-lite"/>
    </source>
</evidence>
<feature type="compositionally biased region" description="Basic and acidic residues" evidence="1">
    <location>
        <begin position="77"/>
        <end position="87"/>
    </location>
</feature>
<feature type="compositionally biased region" description="Polar residues" evidence="1">
    <location>
        <begin position="240"/>
        <end position="262"/>
    </location>
</feature>
<feature type="compositionally biased region" description="Polar residues" evidence="1">
    <location>
        <begin position="88"/>
        <end position="99"/>
    </location>
</feature>
<organism evidence="2">
    <name type="scientific">Solanum chilense</name>
    <name type="common">Tomato</name>
    <name type="synonym">Lycopersicon chilense</name>
    <dbReference type="NCBI Taxonomy" id="4083"/>
    <lineage>
        <taxon>Eukaryota</taxon>
        <taxon>Viridiplantae</taxon>
        <taxon>Streptophyta</taxon>
        <taxon>Embryophyta</taxon>
        <taxon>Tracheophyta</taxon>
        <taxon>Spermatophyta</taxon>
        <taxon>Magnoliopsida</taxon>
        <taxon>eudicotyledons</taxon>
        <taxon>Gunneridae</taxon>
        <taxon>Pentapetalae</taxon>
        <taxon>asterids</taxon>
        <taxon>lamiids</taxon>
        <taxon>Solanales</taxon>
        <taxon>Solanaceae</taxon>
        <taxon>Solanoideae</taxon>
        <taxon>Solaneae</taxon>
        <taxon>Solanum</taxon>
        <taxon>Solanum subgen. Lycopersicon</taxon>
    </lineage>
</organism>
<feature type="region of interest" description="Disordered" evidence="1">
    <location>
        <begin position="50"/>
        <end position="134"/>
    </location>
</feature>
<sequence length="358" mass="40879">MGYIGEDITDGRWQKIEYDSIPDYCFYCKHQGHKESDCIIKKRDIENKQRKELEKNKSRQDSTLKNNEDVQITKTLEGGRREIEHNQPRQQTNNNQSQRPQEEWHTQRRRTGNQQVRFNADKAVTPQPQVQTDYGSGLEVHTDQVPQHMETSTRTPQIHVHSAEIKDHSDQRTTQQRRSNQEPGKEHIGCHQETITKSAIGGLDGSGQEKNSCNQSRIAKVKGKIGEQGSLNDKVPPDKSNPNKIQQITNKSNFPNVSNPVNDPSIHQRDNFDEYKEPDSEDEYDDDTQTLEEGKETGEGTSTSYQFQKGPLLQTSNVEDIRDVAGKQGLSPRGRKLLKHNPNTSISKPNTRARSRGF</sequence>
<feature type="compositionally biased region" description="Basic and acidic residues" evidence="1">
    <location>
        <begin position="266"/>
        <end position="278"/>
    </location>
</feature>
<feature type="compositionally biased region" description="Polar residues" evidence="1">
    <location>
        <begin position="341"/>
        <end position="350"/>
    </location>
</feature>
<evidence type="ECO:0000313" key="2">
    <source>
        <dbReference type="EMBL" id="TMW81063.1"/>
    </source>
</evidence>